<sequence>MFWNAFFSLAMLAPNRQYSLRAFTVAHICAVAGLFLLLSPTESGRITLGLSLLILGIFEGGALIGWRLTQMPKSQAMEFLLVSPLQPKRLFLAEAMVGLARFTLISLTGVPVILILASNVAVEWGELPPLIIMPWTWGMLTGLILTTWAYEPLLVRRIGEIIMAIGTLIYLVVGVLAAERLIFWLQELPAPFGEWLYLSIVFAKDYNPFGVMQNWFSDDRVVAISIERMIQVQLFAMGMIALLLTRCAWRLKGHFHDRHYKPINSGRVNESDAIGDAPLSWWAVRRVMEYSGRVNLYLAGGFTLLYSLYLVAGDRWPAWLGTNTFTVIEMFGGAPMLATALLILASVPGAFQYGLWDSSVQDRCRRLELLLLTELQPLDYWHAARKAALKRGLGYGFVAGVLIAAMVFGGHISPLQGIGCAAAAVIMWCFSFVIGFRSFGNGSQANGLGSVLTLGCPILIAGFMQAELPLLAGLVPHGGIYLALVHPADFTWAIGTLIVGGLTLWLARSSIRRCDSDLRSWYDQNQGQQTIS</sequence>
<feature type="transmembrane region" description="Helical" evidence="1">
    <location>
        <begin position="448"/>
        <end position="470"/>
    </location>
</feature>
<feature type="transmembrane region" description="Helical" evidence="1">
    <location>
        <begin position="20"/>
        <end position="40"/>
    </location>
</feature>
<keyword evidence="1" id="KW-0472">Membrane</keyword>
<feature type="transmembrane region" description="Helical" evidence="1">
    <location>
        <begin position="230"/>
        <end position="249"/>
    </location>
</feature>
<evidence type="ECO:0000313" key="2">
    <source>
        <dbReference type="EMBL" id="VIP02210.1"/>
    </source>
</evidence>
<protein>
    <submittedName>
        <fullName evidence="2">Uncharacterized protein</fullName>
    </submittedName>
</protein>
<feature type="transmembrane region" description="Helical" evidence="1">
    <location>
        <begin position="415"/>
        <end position="436"/>
    </location>
</feature>
<feature type="transmembrane region" description="Helical" evidence="1">
    <location>
        <begin position="332"/>
        <end position="356"/>
    </location>
</feature>
<dbReference type="KEGG" id="tim:GMBLW1_17500"/>
<proteinExistence type="predicted"/>
<keyword evidence="1" id="KW-1133">Transmembrane helix</keyword>
<dbReference type="RefSeq" id="WP_162657407.1">
    <property type="nucleotide sequence ID" value="NZ_LR593887.1"/>
</dbReference>
<evidence type="ECO:0000256" key="1">
    <source>
        <dbReference type="SAM" id="Phobius"/>
    </source>
</evidence>
<feature type="transmembrane region" description="Helical" evidence="1">
    <location>
        <begin position="392"/>
        <end position="409"/>
    </location>
</feature>
<reference evidence="2" key="1">
    <citation type="submission" date="2019-04" db="EMBL/GenBank/DDBJ databases">
        <authorList>
            <consortium name="Science for Life Laboratories"/>
        </authorList>
    </citation>
    <scope>NUCLEOTIDE SEQUENCE</scope>
    <source>
        <strain evidence="2">MBLW1</strain>
    </source>
</reference>
<feature type="transmembrane region" description="Helical" evidence="1">
    <location>
        <begin position="162"/>
        <end position="185"/>
    </location>
</feature>
<keyword evidence="1" id="KW-0812">Transmembrane</keyword>
<dbReference type="Proteomes" id="UP000464378">
    <property type="component" value="Chromosome"/>
</dbReference>
<feature type="transmembrane region" description="Helical" evidence="1">
    <location>
        <begin position="294"/>
        <end position="312"/>
    </location>
</feature>
<feature type="transmembrane region" description="Helical" evidence="1">
    <location>
        <begin position="90"/>
        <end position="118"/>
    </location>
</feature>
<keyword evidence="3" id="KW-1185">Reference proteome</keyword>
<name>A0A6C2YKV4_9BACT</name>
<dbReference type="EMBL" id="LR586016">
    <property type="protein sequence ID" value="VIP02210.1"/>
    <property type="molecule type" value="Genomic_DNA"/>
</dbReference>
<feature type="transmembrane region" description="Helical" evidence="1">
    <location>
        <begin position="130"/>
        <end position="150"/>
    </location>
</feature>
<dbReference type="EMBL" id="LR593887">
    <property type="protein sequence ID" value="VTS00717.1"/>
    <property type="molecule type" value="Genomic_DNA"/>
</dbReference>
<evidence type="ECO:0000313" key="3">
    <source>
        <dbReference type="Proteomes" id="UP000464378"/>
    </source>
</evidence>
<organism evidence="2">
    <name type="scientific">Tuwongella immobilis</name>
    <dbReference type="NCBI Taxonomy" id="692036"/>
    <lineage>
        <taxon>Bacteria</taxon>
        <taxon>Pseudomonadati</taxon>
        <taxon>Planctomycetota</taxon>
        <taxon>Planctomycetia</taxon>
        <taxon>Gemmatales</taxon>
        <taxon>Gemmataceae</taxon>
        <taxon>Tuwongella</taxon>
    </lineage>
</organism>
<gene>
    <name evidence="2" type="ORF">GMBLW1_17500</name>
</gene>
<feature type="transmembrane region" description="Helical" evidence="1">
    <location>
        <begin position="490"/>
        <end position="507"/>
    </location>
</feature>
<dbReference type="InParanoid" id="A0A6C2YKV4"/>
<accession>A0A6C2YKV4</accession>
<dbReference type="AlphaFoldDB" id="A0A6C2YKV4"/>
<feature type="transmembrane region" description="Helical" evidence="1">
    <location>
        <begin position="46"/>
        <end position="69"/>
    </location>
</feature>